<organism evidence="1 2">
    <name type="scientific">Caldicellulosiruptor acetigenus (strain ATCC 700853 / DSM 12137 / I77R1B)</name>
    <name type="common">Caldicellulosiruptor kristjanssonii</name>
    <dbReference type="NCBI Taxonomy" id="632335"/>
    <lineage>
        <taxon>Bacteria</taxon>
        <taxon>Bacillati</taxon>
        <taxon>Bacillota</taxon>
        <taxon>Bacillota incertae sedis</taxon>
        <taxon>Caldicellulosiruptorales</taxon>
        <taxon>Caldicellulosiruptoraceae</taxon>
        <taxon>Caldicellulosiruptor</taxon>
    </lineage>
</organism>
<dbReference type="eggNOG" id="ENOG5033EB3">
    <property type="taxonomic scope" value="Bacteria"/>
</dbReference>
<dbReference type="RefSeq" id="WP_013433260.1">
    <property type="nucleotide sequence ID" value="NC_014721.1"/>
</dbReference>
<dbReference type="KEGG" id="cki:Calkr_2070"/>
<dbReference type="EMBL" id="CP002326">
    <property type="protein sequence ID" value="ADQ41539.1"/>
    <property type="molecule type" value="Genomic_DNA"/>
</dbReference>
<evidence type="ECO:0000313" key="1">
    <source>
        <dbReference type="EMBL" id="ADQ41539.1"/>
    </source>
</evidence>
<reference evidence="1 2" key="2">
    <citation type="journal article" date="2011" name="J. Bacteriol.">
        <title>Complete genome sequences for the anaerobic, extremely thermophilic plant biomass-degrading bacteria Caldicellulosiruptor hydrothermalis, Caldicellulosiruptor kristjanssonii, Caldicellulosiruptor kronotskyensis, Caldicellulosiruptor owensenis, and Caldicellulosiruptor lactoaceticus.</title>
        <authorList>
            <person name="Blumer-Schuette S.E."/>
            <person name="Ozdemir I."/>
            <person name="Mistry D."/>
            <person name="Lucas S."/>
            <person name="Lapidus A."/>
            <person name="Cheng J.F."/>
            <person name="Goodwin L.A."/>
            <person name="Pitluck S."/>
            <person name="Land M.L."/>
            <person name="Hauser L.J."/>
            <person name="Woyke T."/>
            <person name="Mikhailova N."/>
            <person name="Pati A."/>
            <person name="Kyrpides N.C."/>
            <person name="Ivanova N."/>
            <person name="Detter J.C."/>
            <person name="Walston-Davenport K."/>
            <person name="Han S."/>
            <person name="Adams M.W."/>
            <person name="Kelly R.M."/>
        </authorList>
    </citation>
    <scope>NUCLEOTIDE SEQUENCE [LARGE SCALE GENOMIC DNA]</scope>
    <source>
        <strain evidence="2">ATCC 700853 / DSM 12137 / I77R1B</strain>
    </source>
</reference>
<dbReference type="AlphaFoldDB" id="E4S5A5"/>
<dbReference type="Proteomes" id="UP000009256">
    <property type="component" value="Chromosome"/>
</dbReference>
<dbReference type="OrthoDB" id="2990152at2"/>
<keyword evidence="2" id="KW-1185">Reference proteome</keyword>
<protein>
    <submittedName>
        <fullName evidence="1">Uncharacterized protein</fullName>
    </submittedName>
</protein>
<accession>E4S5A5</accession>
<name>E4S5A5_CALA7</name>
<proteinExistence type="predicted"/>
<gene>
    <name evidence="1" type="ordered locus">Calkr_2070</name>
</gene>
<dbReference type="STRING" id="632335.Calkr_2070"/>
<evidence type="ECO:0000313" key="2">
    <source>
        <dbReference type="Proteomes" id="UP000009256"/>
    </source>
</evidence>
<sequence>MVRLVNCTPHTVRVVRENGEVVEIAPSGLAVRVNTVQEIVRDIDGIPVVATRFTDVQLPESQENTVYIVSTVTLQACRELGIQRNDLVSPDTGPQSAVRDETGQIVAIRRFQVL</sequence>
<dbReference type="HOGENOM" id="CLU_145839_0_0_9"/>
<reference key="1">
    <citation type="submission" date="2010-11" db="EMBL/GenBank/DDBJ databases">
        <title>Complete sequence of chromosome of Caldicellulosiruptor kristjanssonii 177R1B.</title>
        <authorList>
            <consortium name="US DOE Joint Genome Institute"/>
            <person name="Lucas S."/>
            <person name="Copeland A."/>
            <person name="Lapidus A."/>
            <person name="Cheng J.-F."/>
            <person name="Bruce D."/>
            <person name="Goodwin L."/>
            <person name="Pitluck S."/>
            <person name="Davenport K."/>
            <person name="Detter J.C."/>
            <person name="Han C."/>
            <person name="Tapia R."/>
            <person name="Land M."/>
            <person name="Hauser L."/>
            <person name="Jeffries C."/>
            <person name="Kyrpides N."/>
            <person name="Ivanova N."/>
            <person name="Mikhailova N."/>
            <person name="Blumer-Schuette S.E."/>
            <person name="Kelly R.M."/>
            <person name="Woyke T."/>
        </authorList>
    </citation>
    <scope>NUCLEOTIDE SEQUENCE</scope>
    <source>
        <strain>177R1B</strain>
    </source>
</reference>